<reference evidence="5 6" key="1">
    <citation type="submission" date="2017-10" db="EMBL/GenBank/DDBJ databases">
        <title>Massilia psychrophilum sp. nov., a novel purple-pigmented bacterium isolated from Tianshan glacier, Xinjiang Municipality, China.</title>
        <authorList>
            <person name="Wang H."/>
        </authorList>
    </citation>
    <scope>NUCLEOTIDE SEQUENCE [LARGE SCALE GENOMIC DNA]</scope>
    <source>
        <strain evidence="5 6">JCM 30813</strain>
    </source>
</reference>
<dbReference type="GO" id="GO:0015627">
    <property type="term" value="C:type II protein secretion system complex"/>
    <property type="evidence" value="ECO:0007669"/>
    <property type="project" value="TreeGrafter"/>
</dbReference>
<feature type="signal peptide" evidence="3">
    <location>
        <begin position="1"/>
        <end position="18"/>
    </location>
</feature>
<feature type="compositionally biased region" description="Polar residues" evidence="2">
    <location>
        <begin position="80"/>
        <end position="90"/>
    </location>
</feature>
<name>A0A2G8SXZ0_9BURK</name>
<gene>
    <name evidence="5" type="ORF">CR103_16620</name>
</gene>
<dbReference type="InterPro" id="IPR001775">
    <property type="entry name" value="GspD/PilQ"/>
</dbReference>
<evidence type="ECO:0000313" key="6">
    <source>
        <dbReference type="Proteomes" id="UP000228593"/>
    </source>
</evidence>
<dbReference type="Pfam" id="PF04972">
    <property type="entry name" value="BON"/>
    <property type="match status" value="1"/>
</dbReference>
<dbReference type="InterPro" id="IPR004846">
    <property type="entry name" value="T2SS/T3SS_dom"/>
</dbReference>
<dbReference type="InterPro" id="IPR050810">
    <property type="entry name" value="Bact_Secretion_Sys_Channel"/>
</dbReference>
<feature type="chain" id="PRO_5013654740" evidence="3">
    <location>
        <begin position="19"/>
        <end position="488"/>
    </location>
</feature>
<dbReference type="PANTHER" id="PTHR30332">
    <property type="entry name" value="PROBABLE GENERAL SECRETION PATHWAY PROTEIN D"/>
    <property type="match status" value="1"/>
</dbReference>
<dbReference type="GO" id="GO:0009306">
    <property type="term" value="P:protein secretion"/>
    <property type="evidence" value="ECO:0007669"/>
    <property type="project" value="InterPro"/>
</dbReference>
<dbReference type="AlphaFoldDB" id="A0A2G8SXZ0"/>
<evidence type="ECO:0000256" key="2">
    <source>
        <dbReference type="SAM" id="MobiDB-lite"/>
    </source>
</evidence>
<dbReference type="PANTHER" id="PTHR30332:SF17">
    <property type="entry name" value="TYPE IV PILIATION SYSTEM PROTEIN DR_0774-RELATED"/>
    <property type="match status" value="1"/>
</dbReference>
<dbReference type="RefSeq" id="WP_099917071.1">
    <property type="nucleotide sequence ID" value="NZ_BMHS01000017.1"/>
</dbReference>
<dbReference type="Pfam" id="PF00263">
    <property type="entry name" value="Secretin"/>
    <property type="match status" value="1"/>
</dbReference>
<keyword evidence="6" id="KW-1185">Reference proteome</keyword>
<evidence type="ECO:0000256" key="1">
    <source>
        <dbReference type="RuleBase" id="RU004003"/>
    </source>
</evidence>
<organism evidence="5 6">
    <name type="scientific">Massilia psychrophila</name>
    <dbReference type="NCBI Taxonomy" id="1603353"/>
    <lineage>
        <taxon>Bacteria</taxon>
        <taxon>Pseudomonadati</taxon>
        <taxon>Pseudomonadota</taxon>
        <taxon>Betaproteobacteria</taxon>
        <taxon>Burkholderiales</taxon>
        <taxon>Oxalobacteraceae</taxon>
        <taxon>Telluria group</taxon>
        <taxon>Massilia</taxon>
    </lineage>
</organism>
<evidence type="ECO:0000259" key="4">
    <source>
        <dbReference type="PROSITE" id="PS50914"/>
    </source>
</evidence>
<dbReference type="PRINTS" id="PR00811">
    <property type="entry name" value="BCTERIALGSPD"/>
</dbReference>
<dbReference type="InterPro" id="IPR007055">
    <property type="entry name" value="BON_dom"/>
</dbReference>
<dbReference type="PROSITE" id="PS50914">
    <property type="entry name" value="BON"/>
    <property type="match status" value="1"/>
</dbReference>
<feature type="region of interest" description="Disordered" evidence="2">
    <location>
        <begin position="64"/>
        <end position="92"/>
    </location>
</feature>
<accession>A0A2G8SXZ0</accession>
<evidence type="ECO:0000313" key="5">
    <source>
        <dbReference type="EMBL" id="PIL38655.1"/>
    </source>
</evidence>
<sequence length="488" mass="50897">MNIPIRLAALAMACTALAATPAWGAAEPGAPNCKTVASSGRTFQVMLGKARLVPLESPVIRILSGSQPPRAPARQAGAQDTQGTQPSAMPSTLPAGVNADQISIADLDVLLLSPTDLFLRGKKAGAANVIVQDATGVCYLLDVVVAIDPATLQAKLADLLPFETKIVVKSAENSIVLTGEVRDAAMLDEALRVASAYGDGKRVVNLLRVSSPQQVMLEVKIAEVSKTLLDKFGIDFARMFTSADGLTSKVISGVFGGAAGLFSKSSPGGGGSSSLIGVDAQKKDGLVRVLAEPNIMALSGQSASFNSGGKIFIPVAHTRELGGTTITLEEKPFGVSLKFSPTVLEGDRINLKLVSEVSELAQTGSPFTTTGGVTSILPSLTSRNIDTTVQLRDGQSFAVAGLIRNNITETLSRFPVLGELPILGALFRSTEFQKDQTELIFIVTPRLVKPAALLPVPTDYHGEPSRVGIMLLGRAEGKPAEAPPAPTE</sequence>
<protein>
    <submittedName>
        <fullName evidence="5">Type II and III secretion system protein</fullName>
    </submittedName>
</protein>
<dbReference type="EMBL" id="PDOB01000031">
    <property type="protein sequence ID" value="PIL38655.1"/>
    <property type="molecule type" value="Genomic_DNA"/>
</dbReference>
<dbReference type="OrthoDB" id="9775455at2"/>
<keyword evidence="3" id="KW-0732">Signal</keyword>
<evidence type="ECO:0000256" key="3">
    <source>
        <dbReference type="SAM" id="SignalP"/>
    </source>
</evidence>
<proteinExistence type="inferred from homology"/>
<feature type="domain" description="BON" evidence="4">
    <location>
        <begin position="141"/>
        <end position="211"/>
    </location>
</feature>
<comment type="caution">
    <text evidence="5">The sequence shown here is derived from an EMBL/GenBank/DDBJ whole genome shotgun (WGS) entry which is preliminary data.</text>
</comment>
<comment type="similarity">
    <text evidence="1">Belongs to the bacterial secretin family.</text>
</comment>
<dbReference type="Proteomes" id="UP000228593">
    <property type="component" value="Unassembled WGS sequence"/>
</dbReference>